<keyword evidence="1" id="KW-0732">Signal</keyword>
<evidence type="ECO:0000313" key="2">
    <source>
        <dbReference type="EMBL" id="WXL25098.1"/>
    </source>
</evidence>
<evidence type="ECO:0000313" key="3">
    <source>
        <dbReference type="Proteomes" id="UP001476583"/>
    </source>
</evidence>
<protein>
    <submittedName>
        <fullName evidence="2">Uncharacterized protein</fullName>
    </submittedName>
</protein>
<proteinExistence type="predicted"/>
<feature type="chain" id="PRO_5045467639" evidence="1">
    <location>
        <begin position="23"/>
        <end position="108"/>
    </location>
</feature>
<feature type="signal peptide" evidence="1">
    <location>
        <begin position="1"/>
        <end position="22"/>
    </location>
</feature>
<dbReference type="Proteomes" id="UP001476583">
    <property type="component" value="Chromosome"/>
</dbReference>
<keyword evidence="3" id="KW-1185">Reference proteome</keyword>
<gene>
    <name evidence="2" type="ORF">WG219_17605</name>
</gene>
<accession>A0ABZ2RGB1</accession>
<dbReference type="EMBL" id="CP148074">
    <property type="protein sequence ID" value="WXL25098.1"/>
    <property type="molecule type" value="Genomic_DNA"/>
</dbReference>
<evidence type="ECO:0000256" key="1">
    <source>
        <dbReference type="SAM" id="SignalP"/>
    </source>
</evidence>
<reference evidence="2 3" key="1">
    <citation type="submission" date="2024-03" db="EMBL/GenBank/DDBJ databases">
        <title>Complete genome of BD2.</title>
        <authorList>
            <person name="Cao G."/>
        </authorList>
    </citation>
    <scope>NUCLEOTIDE SEQUENCE [LARGE SCALE GENOMIC DNA]</scope>
    <source>
        <strain evidence="2 3">BD2</strain>
    </source>
</reference>
<sequence length="108" mass="11945">MKNLIQQSLLAGILSLAPFTQAQEAIEDDSLILEKASVTIRMMNNNPYAELRLCEGCPLRLLPFTRDAQIYLKGQRQTKLVLSDGQVLLGTVFVQSKPVDSISEIVAL</sequence>
<organism evidence="2 3">
    <name type="scientific">Ectopseudomonas mendocina</name>
    <name type="common">Pseudomonas mendocina</name>
    <dbReference type="NCBI Taxonomy" id="300"/>
    <lineage>
        <taxon>Bacteria</taxon>
        <taxon>Pseudomonadati</taxon>
        <taxon>Pseudomonadota</taxon>
        <taxon>Gammaproteobacteria</taxon>
        <taxon>Pseudomonadales</taxon>
        <taxon>Pseudomonadaceae</taxon>
        <taxon>Ectopseudomonas</taxon>
    </lineage>
</organism>
<name>A0ABZ2RGB1_ECTME</name>